<dbReference type="AlphaFoldDB" id="A0A235HF64"/>
<comment type="caution">
    <text evidence="5">The sequence shown here is derived from an EMBL/GenBank/DDBJ whole genome shotgun (WGS) entry which is preliminary data.</text>
</comment>
<accession>A0A235HF64</accession>
<dbReference type="Pfam" id="PF04324">
    <property type="entry name" value="Fer2_BFD"/>
    <property type="match status" value="1"/>
</dbReference>
<dbReference type="PANTHER" id="PTHR42949">
    <property type="entry name" value="ANAEROBIC GLYCEROL-3-PHOSPHATE DEHYDROGENASE SUBUNIT B"/>
    <property type="match status" value="1"/>
</dbReference>
<evidence type="ECO:0000313" key="6">
    <source>
        <dbReference type="Proteomes" id="UP000215367"/>
    </source>
</evidence>
<dbReference type="Proteomes" id="UP000215367">
    <property type="component" value="Unassembled WGS sequence"/>
</dbReference>
<evidence type="ECO:0000256" key="1">
    <source>
        <dbReference type="ARBA" id="ARBA00023002"/>
    </source>
</evidence>
<protein>
    <recommendedName>
        <fullName evidence="7">FAD/NAD(P)-binding oxidoreductase</fullName>
    </recommendedName>
</protein>
<evidence type="ECO:0000259" key="3">
    <source>
        <dbReference type="Pfam" id="PF04324"/>
    </source>
</evidence>
<dbReference type="Pfam" id="PF07992">
    <property type="entry name" value="Pyr_redox_2"/>
    <property type="match status" value="2"/>
</dbReference>
<feature type="region of interest" description="Disordered" evidence="2">
    <location>
        <begin position="39"/>
        <end position="58"/>
    </location>
</feature>
<dbReference type="PANTHER" id="PTHR42949:SF3">
    <property type="entry name" value="ANAEROBIC GLYCEROL-3-PHOSPHATE DEHYDROGENASE SUBUNIT B"/>
    <property type="match status" value="1"/>
</dbReference>
<dbReference type="PIRSF" id="PIRSF037495">
    <property type="entry name" value="Opine_OX_OoxA/HcnB"/>
    <property type="match status" value="1"/>
</dbReference>
<dbReference type="InterPro" id="IPR041854">
    <property type="entry name" value="BFD-like_2Fe2S-bd_dom_sf"/>
</dbReference>
<feature type="domain" description="FAD/NAD(P)-binding" evidence="4">
    <location>
        <begin position="5"/>
        <end position="183"/>
    </location>
</feature>
<dbReference type="PRINTS" id="PR00469">
    <property type="entry name" value="PNDRDTASEII"/>
</dbReference>
<feature type="domain" description="FAD/NAD(P)-binding" evidence="4">
    <location>
        <begin position="218"/>
        <end position="318"/>
    </location>
</feature>
<gene>
    <name evidence="5" type="ORF">CHT98_13705</name>
</gene>
<dbReference type="InterPro" id="IPR051691">
    <property type="entry name" value="Metab_Enz_Cyan_OpOx_G3PDH"/>
</dbReference>
<keyword evidence="5" id="KW-0614">Plasmid</keyword>
<dbReference type="InterPro" id="IPR036188">
    <property type="entry name" value="FAD/NAD-bd_sf"/>
</dbReference>
<dbReference type="InterPro" id="IPR007419">
    <property type="entry name" value="BFD-like_2Fe2S-bd_dom"/>
</dbReference>
<keyword evidence="1" id="KW-0560">Oxidoreductase</keyword>
<dbReference type="CDD" id="cd19946">
    <property type="entry name" value="GlpA-like_Fer2_BFD-like"/>
    <property type="match status" value="1"/>
</dbReference>
<proteinExistence type="predicted"/>
<reference evidence="5 6" key="1">
    <citation type="submission" date="2017-07" db="EMBL/GenBank/DDBJ databases">
        <title>Whole genome sequence of Azospirillum brasilense 2A1, a potential biofertilizer strain.</title>
        <authorList>
            <person name="Fontana C.A."/>
            <person name="Toffoli L.M."/>
            <person name="Salazar S.M."/>
            <person name="Puglisi E."/>
            <person name="Pedraza R."/>
            <person name="Bassi D."/>
            <person name="Cocconcelli P.S."/>
        </authorList>
    </citation>
    <scope>NUCLEOTIDE SEQUENCE [LARGE SCALE GENOMIC DNA]</scope>
    <source>
        <strain evidence="5 6">2A1</strain>
        <plasmid evidence="5">unnamed</plasmid>
    </source>
</reference>
<name>A0A235HF64_AZOBR</name>
<evidence type="ECO:0000256" key="2">
    <source>
        <dbReference type="SAM" id="MobiDB-lite"/>
    </source>
</evidence>
<evidence type="ECO:0000313" key="5">
    <source>
        <dbReference type="EMBL" id="OYD83835.1"/>
    </source>
</evidence>
<feature type="domain" description="BFD-like [2Fe-2S]-binding" evidence="3">
    <location>
        <begin position="390"/>
        <end position="439"/>
    </location>
</feature>
<dbReference type="EMBL" id="NOWT01000011">
    <property type="protein sequence ID" value="OYD83835.1"/>
    <property type="molecule type" value="Genomic_DNA"/>
</dbReference>
<dbReference type="GO" id="GO:0016491">
    <property type="term" value="F:oxidoreductase activity"/>
    <property type="evidence" value="ECO:0007669"/>
    <property type="project" value="UniProtKB-KW"/>
</dbReference>
<dbReference type="RefSeq" id="WP_094303754.1">
    <property type="nucleotide sequence ID" value="NZ_NOWT01000011.1"/>
</dbReference>
<dbReference type="SUPFAM" id="SSF51905">
    <property type="entry name" value="FAD/NAD(P)-binding domain"/>
    <property type="match status" value="1"/>
</dbReference>
<sequence length="474" mass="48816">MSRARVVVAGAGPAGMMAAAQAARLGCEVVLVDEAPRPGGQIHRQPPPSLAGGAVSATARPEAERKRRLFDLFARHAGAIDHRPGTAVTAVYGLDRILVADETSSQLIRADALVVATGLHERVVPVPGWTLPGVVTAGALQALLKGGRVRAGDRIAVAGAGPLPLVAAAQMVEAGATVPIVALLRPPWSPLWPGLLRDPAALWTGRGVLWEGWRWLSVLRRAGVPVLTRHVVLSVSGDGAAERLVIARHDGRGRPVPGTEQRFAADTVAFNHGFTANSDLARMAGAETQFDPRRGGWLPVRDGDGATSVPGLFVAGDAGGLAGGLAAACDGAVVGAAAAGWALHRDAGRFAAQAAADRAERARHWTFQAALAASWELPPDIHALVTPATVVCRCEGVTRARIDRAVADGHDGLNGLKRNTRAGMGSCGGRSCLRTLAALAGPRGEGEAVNARPGIRPVALAALANRVLDESVGS</sequence>
<dbReference type="InterPro" id="IPR017224">
    <property type="entry name" value="Opine_Oxase_asu/HCN_bsu"/>
</dbReference>
<dbReference type="Gene3D" id="1.10.10.1100">
    <property type="entry name" value="BFD-like [2Fe-2S]-binding domain"/>
    <property type="match status" value="1"/>
</dbReference>
<organism evidence="5 6">
    <name type="scientific">Azospirillum brasilense</name>
    <dbReference type="NCBI Taxonomy" id="192"/>
    <lineage>
        <taxon>Bacteria</taxon>
        <taxon>Pseudomonadati</taxon>
        <taxon>Pseudomonadota</taxon>
        <taxon>Alphaproteobacteria</taxon>
        <taxon>Rhodospirillales</taxon>
        <taxon>Azospirillaceae</taxon>
        <taxon>Azospirillum</taxon>
    </lineage>
</organism>
<evidence type="ECO:0000259" key="4">
    <source>
        <dbReference type="Pfam" id="PF07992"/>
    </source>
</evidence>
<geneLocation type="plasmid" evidence="5">
    <name>unnamed</name>
</geneLocation>
<evidence type="ECO:0008006" key="7">
    <source>
        <dbReference type="Google" id="ProtNLM"/>
    </source>
</evidence>
<dbReference type="PRINTS" id="PR00368">
    <property type="entry name" value="FADPNR"/>
</dbReference>
<dbReference type="InterPro" id="IPR023753">
    <property type="entry name" value="FAD/NAD-binding_dom"/>
</dbReference>
<dbReference type="Gene3D" id="3.50.50.60">
    <property type="entry name" value="FAD/NAD(P)-binding domain"/>
    <property type="match status" value="3"/>
</dbReference>